<feature type="compositionally biased region" description="Polar residues" evidence="7">
    <location>
        <begin position="262"/>
        <end position="273"/>
    </location>
</feature>
<evidence type="ECO:0000259" key="8">
    <source>
        <dbReference type="PROSITE" id="PS50011"/>
    </source>
</evidence>
<dbReference type="EMBL" id="JAWQEG010001892">
    <property type="protein sequence ID" value="KAK3875946.1"/>
    <property type="molecule type" value="Genomic_DNA"/>
</dbReference>
<dbReference type="SMART" id="SM00220">
    <property type="entry name" value="S_TKc"/>
    <property type="match status" value="1"/>
</dbReference>
<evidence type="ECO:0000256" key="7">
    <source>
        <dbReference type="SAM" id="MobiDB-lite"/>
    </source>
</evidence>
<evidence type="ECO:0000256" key="4">
    <source>
        <dbReference type="ARBA" id="ARBA00022741"/>
    </source>
</evidence>
<dbReference type="InterPro" id="IPR050108">
    <property type="entry name" value="CDK"/>
</dbReference>
<feature type="region of interest" description="Disordered" evidence="7">
    <location>
        <begin position="262"/>
        <end position="389"/>
    </location>
</feature>
<proteinExistence type="inferred from homology"/>
<dbReference type="GO" id="GO:0000082">
    <property type="term" value="P:G1/S transition of mitotic cell cycle"/>
    <property type="evidence" value="ECO:0007669"/>
    <property type="project" value="TreeGrafter"/>
</dbReference>
<dbReference type="GO" id="GO:0004693">
    <property type="term" value="F:cyclin-dependent protein serine/threonine kinase activity"/>
    <property type="evidence" value="ECO:0007669"/>
    <property type="project" value="TreeGrafter"/>
</dbReference>
<dbReference type="InterPro" id="IPR000719">
    <property type="entry name" value="Prot_kinase_dom"/>
</dbReference>
<keyword evidence="4" id="KW-0547">Nucleotide-binding</keyword>
<dbReference type="Pfam" id="PF00069">
    <property type="entry name" value="Pkinase"/>
    <property type="match status" value="1"/>
</dbReference>
<dbReference type="PROSITE" id="PS50011">
    <property type="entry name" value="PROTEIN_KINASE_DOM"/>
    <property type="match status" value="1"/>
</dbReference>
<dbReference type="InterPro" id="IPR011009">
    <property type="entry name" value="Kinase-like_dom_sf"/>
</dbReference>
<dbReference type="GO" id="GO:0005737">
    <property type="term" value="C:cytoplasm"/>
    <property type="evidence" value="ECO:0007669"/>
    <property type="project" value="TreeGrafter"/>
</dbReference>
<evidence type="ECO:0000256" key="5">
    <source>
        <dbReference type="ARBA" id="ARBA00022777"/>
    </source>
</evidence>
<comment type="caution">
    <text evidence="9">The sequence shown here is derived from an EMBL/GenBank/DDBJ whole genome shotgun (WGS) entry which is preliminary data.</text>
</comment>
<dbReference type="SUPFAM" id="SSF56112">
    <property type="entry name" value="Protein kinase-like (PK-like)"/>
    <property type="match status" value="1"/>
</dbReference>
<dbReference type="InterPro" id="IPR008271">
    <property type="entry name" value="Ser/Thr_kinase_AS"/>
</dbReference>
<evidence type="ECO:0000256" key="3">
    <source>
        <dbReference type="ARBA" id="ARBA00022679"/>
    </source>
</evidence>
<dbReference type="Gene3D" id="1.10.510.10">
    <property type="entry name" value="Transferase(Phosphotransferase) domain 1"/>
    <property type="match status" value="1"/>
</dbReference>
<reference evidence="9" key="1">
    <citation type="submission" date="2023-10" db="EMBL/GenBank/DDBJ databases">
        <title>Genome assemblies of two species of porcelain crab, Petrolisthes cinctipes and Petrolisthes manimaculis (Anomura: Porcellanidae).</title>
        <authorList>
            <person name="Angst P."/>
        </authorList>
    </citation>
    <scope>NUCLEOTIDE SEQUENCE</scope>
    <source>
        <strain evidence="9">PB745_01</strain>
        <tissue evidence="9">Gill</tissue>
    </source>
</reference>
<evidence type="ECO:0000313" key="9">
    <source>
        <dbReference type="EMBL" id="KAK3875946.1"/>
    </source>
</evidence>
<dbReference type="GO" id="GO:0030332">
    <property type="term" value="F:cyclin binding"/>
    <property type="evidence" value="ECO:0007669"/>
    <property type="project" value="TreeGrafter"/>
</dbReference>
<dbReference type="GO" id="GO:0000307">
    <property type="term" value="C:cyclin-dependent protein kinase holoenzyme complex"/>
    <property type="evidence" value="ECO:0007669"/>
    <property type="project" value="TreeGrafter"/>
</dbReference>
<dbReference type="GO" id="GO:0005524">
    <property type="term" value="F:ATP binding"/>
    <property type="evidence" value="ECO:0007669"/>
    <property type="project" value="UniProtKB-KW"/>
</dbReference>
<keyword evidence="10" id="KW-1185">Reference proteome</keyword>
<feature type="compositionally biased region" description="Low complexity" evidence="7">
    <location>
        <begin position="301"/>
        <end position="310"/>
    </location>
</feature>
<evidence type="ECO:0000256" key="2">
    <source>
        <dbReference type="ARBA" id="ARBA00022527"/>
    </source>
</evidence>
<protein>
    <recommendedName>
        <fullName evidence="8">Protein kinase domain-containing protein</fullName>
    </recommendedName>
</protein>
<feature type="compositionally biased region" description="Low complexity" evidence="7">
    <location>
        <begin position="349"/>
        <end position="389"/>
    </location>
</feature>
<dbReference type="AlphaFoldDB" id="A0AAE1KI23"/>
<accession>A0AAE1KI23</accession>
<dbReference type="GO" id="GO:0010389">
    <property type="term" value="P:regulation of G2/M transition of mitotic cell cycle"/>
    <property type="evidence" value="ECO:0007669"/>
    <property type="project" value="TreeGrafter"/>
</dbReference>
<keyword evidence="2" id="KW-0723">Serine/threonine-protein kinase</keyword>
<evidence type="ECO:0000256" key="1">
    <source>
        <dbReference type="ARBA" id="ARBA00006485"/>
    </source>
</evidence>
<organism evidence="9 10">
    <name type="scientific">Petrolisthes cinctipes</name>
    <name type="common">Flat porcelain crab</name>
    <dbReference type="NCBI Taxonomy" id="88211"/>
    <lineage>
        <taxon>Eukaryota</taxon>
        <taxon>Metazoa</taxon>
        <taxon>Ecdysozoa</taxon>
        <taxon>Arthropoda</taxon>
        <taxon>Crustacea</taxon>
        <taxon>Multicrustacea</taxon>
        <taxon>Malacostraca</taxon>
        <taxon>Eumalacostraca</taxon>
        <taxon>Eucarida</taxon>
        <taxon>Decapoda</taxon>
        <taxon>Pleocyemata</taxon>
        <taxon>Anomura</taxon>
        <taxon>Galatheoidea</taxon>
        <taxon>Porcellanidae</taxon>
        <taxon>Petrolisthes</taxon>
    </lineage>
</organism>
<dbReference type="GO" id="GO:0005634">
    <property type="term" value="C:nucleus"/>
    <property type="evidence" value="ECO:0007669"/>
    <property type="project" value="TreeGrafter"/>
</dbReference>
<gene>
    <name evidence="9" type="ORF">Pcinc_019222</name>
</gene>
<dbReference type="Proteomes" id="UP001286313">
    <property type="component" value="Unassembled WGS sequence"/>
</dbReference>
<dbReference type="PANTHER" id="PTHR24056:SF472">
    <property type="entry name" value="CYCLIN-DEPENDENT KINASE 4, ISOFORM A"/>
    <property type="match status" value="1"/>
</dbReference>
<dbReference type="FunFam" id="1.10.510.10:FF:000624">
    <property type="entry name" value="Mitogen-activated protein kinase"/>
    <property type="match status" value="1"/>
</dbReference>
<feature type="compositionally biased region" description="Low complexity" evidence="7">
    <location>
        <begin position="323"/>
        <end position="338"/>
    </location>
</feature>
<keyword evidence="5" id="KW-0418">Kinase</keyword>
<feature type="compositionally biased region" description="Basic residues" evidence="7">
    <location>
        <begin position="279"/>
        <end position="294"/>
    </location>
</feature>
<evidence type="ECO:0000256" key="6">
    <source>
        <dbReference type="ARBA" id="ARBA00022840"/>
    </source>
</evidence>
<keyword evidence="6" id="KW-0067">ATP-binding</keyword>
<keyword evidence="3" id="KW-0808">Transferase</keyword>
<name>A0AAE1KI23_PETCI</name>
<evidence type="ECO:0000313" key="10">
    <source>
        <dbReference type="Proteomes" id="UP001286313"/>
    </source>
</evidence>
<sequence length="389" mass="43762">MPQQPETNSCEPNSSIESSLSESQCIGGLLDVCQGQVEQERRLNLVLVLEYVSQDLFNYLRGCPSPGLDQARIKSLIHQILCGVDFLHSNRIIHRDLKPQNILVERNGRVKITDFGLARIYDFNMRLTTMVVTLWYRAPEILLSTSYATPVDIWSCGCIFAELFRRTPMFEGHNEGDQLRRIFYVIGTPHEREWPRDVSLNRNNFRNHPRRPVSDVVPEITDDAADLLQKMLMFEPGLRISAIEALRHRYFWDLSTPRVMATSNRSTPTQQVLSPAPTPHHHHHHHHLHHHPRHTVPSPAPLSATPATTPNRQAALPPQVTTNDENNPNAGNSANTNAIISRVPEPKVTELAMTTTNTSTNMETTTTVTTPSPTNAPLPSSSPKNSSNM</sequence>
<dbReference type="PROSITE" id="PS00108">
    <property type="entry name" value="PROTEIN_KINASE_ST"/>
    <property type="match status" value="1"/>
</dbReference>
<dbReference type="Gene3D" id="3.30.200.20">
    <property type="entry name" value="Phosphorylase Kinase, domain 1"/>
    <property type="match status" value="1"/>
</dbReference>
<feature type="domain" description="Protein kinase" evidence="8">
    <location>
        <begin position="1"/>
        <end position="251"/>
    </location>
</feature>
<dbReference type="PANTHER" id="PTHR24056">
    <property type="entry name" value="CELL DIVISION PROTEIN KINASE"/>
    <property type="match status" value="1"/>
</dbReference>
<dbReference type="GO" id="GO:0010468">
    <property type="term" value="P:regulation of gene expression"/>
    <property type="evidence" value="ECO:0007669"/>
    <property type="project" value="TreeGrafter"/>
</dbReference>
<dbReference type="GO" id="GO:0007165">
    <property type="term" value="P:signal transduction"/>
    <property type="evidence" value="ECO:0007669"/>
    <property type="project" value="TreeGrafter"/>
</dbReference>
<comment type="similarity">
    <text evidence="1">Belongs to the protein kinase superfamily. CMGC Ser/Thr protein kinase family. CDC2/CDKX subfamily.</text>
</comment>